<dbReference type="Proteomes" id="UP000234331">
    <property type="component" value="Unassembled WGS sequence"/>
</dbReference>
<dbReference type="RefSeq" id="WP_207770276.1">
    <property type="nucleotide sequence ID" value="NZ_FZMO01000118.1"/>
</dbReference>
<evidence type="ECO:0000313" key="1">
    <source>
        <dbReference type="EMBL" id="SNQ47858.1"/>
    </source>
</evidence>
<gene>
    <name evidence="1" type="ORF">FRACA_2040005</name>
</gene>
<accession>A0A2I2KQB4</accession>
<dbReference type="AlphaFoldDB" id="A0A2I2KQB4"/>
<dbReference type="EMBL" id="FZMO01000118">
    <property type="protein sequence ID" value="SNQ47858.1"/>
    <property type="molecule type" value="Genomic_DNA"/>
</dbReference>
<proteinExistence type="predicted"/>
<keyword evidence="2" id="KW-1185">Reference proteome</keyword>
<dbReference type="Gene3D" id="2.180.10.10">
    <property type="entry name" value="RHS repeat-associated core"/>
    <property type="match status" value="1"/>
</dbReference>
<organism evidence="1 2">
    <name type="scientific">Frankia canadensis</name>
    <dbReference type="NCBI Taxonomy" id="1836972"/>
    <lineage>
        <taxon>Bacteria</taxon>
        <taxon>Bacillati</taxon>
        <taxon>Actinomycetota</taxon>
        <taxon>Actinomycetes</taxon>
        <taxon>Frankiales</taxon>
        <taxon>Frankiaceae</taxon>
        <taxon>Frankia</taxon>
    </lineage>
</organism>
<evidence type="ECO:0008006" key="3">
    <source>
        <dbReference type="Google" id="ProtNLM"/>
    </source>
</evidence>
<name>A0A2I2KQB4_9ACTN</name>
<evidence type="ECO:0000313" key="2">
    <source>
        <dbReference type="Proteomes" id="UP000234331"/>
    </source>
</evidence>
<reference evidence="1 2" key="1">
    <citation type="submission" date="2017-06" db="EMBL/GenBank/DDBJ databases">
        <authorList>
            <person name="Kim H.J."/>
            <person name="Triplett B.A."/>
        </authorList>
    </citation>
    <scope>NUCLEOTIDE SEQUENCE [LARGE SCALE GENOMIC DNA]</scope>
    <source>
        <strain evidence="1">FRACA_ARgP5</strain>
    </source>
</reference>
<sequence length="216" mass="22642">MTSETYPNGLVAATRYDDNGEPTTHTYAMGGNPWLAFAQANSVHGQVRIDSTPASSKSLGYDLSDRLTSVADTVSYGGPASCTTRVYAYDADSNRTGLSSYPDAGGSDAGSCSTSTSPAVYSFSYDQADRLSNSGYAYDLFGRTTTDPYPPAGSSASLGYYMNDMVASETVGSSTRTYALDPARRIRSWTDGSTTSVNHYATSSGDSPAWIGVGSA</sequence>
<protein>
    <recommendedName>
        <fullName evidence="3">YD repeat-containing protein</fullName>
    </recommendedName>
</protein>